<name>A0A5N6VBM1_ASPTM</name>
<dbReference type="PANTHER" id="PTHR47990">
    <property type="entry name" value="2-OXOGLUTARATE (2OG) AND FE(II)-DEPENDENT OXYGENASE SUPERFAMILY PROTEIN-RELATED"/>
    <property type="match status" value="1"/>
</dbReference>
<reference evidence="4 5" key="1">
    <citation type="submission" date="2019-04" db="EMBL/GenBank/DDBJ databases">
        <title>Friends and foes A comparative genomics study of 23 Aspergillus species from section Flavi.</title>
        <authorList>
            <consortium name="DOE Joint Genome Institute"/>
            <person name="Kjaerbolling I."/>
            <person name="Vesth T."/>
            <person name="Frisvad J.C."/>
            <person name="Nybo J.L."/>
            <person name="Theobald S."/>
            <person name="Kildgaard S."/>
            <person name="Isbrandt T."/>
            <person name="Kuo A."/>
            <person name="Sato A."/>
            <person name="Lyhne E.K."/>
            <person name="Kogle M.E."/>
            <person name="Wiebenga A."/>
            <person name="Kun R.S."/>
            <person name="Lubbers R.J."/>
            <person name="Makela M.R."/>
            <person name="Barry K."/>
            <person name="Chovatia M."/>
            <person name="Clum A."/>
            <person name="Daum C."/>
            <person name="Haridas S."/>
            <person name="He G."/>
            <person name="LaButti K."/>
            <person name="Lipzen A."/>
            <person name="Mondo S."/>
            <person name="Riley R."/>
            <person name="Salamov A."/>
            <person name="Simmons B.A."/>
            <person name="Magnuson J.K."/>
            <person name="Henrissat B."/>
            <person name="Mortensen U.H."/>
            <person name="Larsen T.O."/>
            <person name="Devries R.P."/>
            <person name="Grigoriev I.V."/>
            <person name="Machida M."/>
            <person name="Baker S.E."/>
            <person name="Andersen M.R."/>
        </authorList>
    </citation>
    <scope>NUCLEOTIDE SEQUENCE [LARGE SCALE GENOMIC DNA]</scope>
    <source>
        <strain evidence="4 5">CBS 117626</strain>
    </source>
</reference>
<dbReference type="InterPro" id="IPR044861">
    <property type="entry name" value="IPNS-like_FE2OG_OXY"/>
</dbReference>
<dbReference type="InterPro" id="IPR050231">
    <property type="entry name" value="Iron_ascorbate_oxido_reductase"/>
</dbReference>
<keyword evidence="2" id="KW-0560">Oxidoreductase</keyword>
<keyword evidence="5" id="KW-1185">Reference proteome</keyword>
<dbReference type="EMBL" id="ML738586">
    <property type="protein sequence ID" value="KAE8168147.1"/>
    <property type="molecule type" value="Genomic_DNA"/>
</dbReference>
<dbReference type="Gene3D" id="2.60.120.330">
    <property type="entry name" value="B-lactam Antibiotic, Isopenicillin N Synthase, Chain"/>
    <property type="match status" value="1"/>
</dbReference>
<evidence type="ECO:0000256" key="1">
    <source>
        <dbReference type="ARBA" id="ARBA00008056"/>
    </source>
</evidence>
<comment type="similarity">
    <text evidence="1 2">Belongs to the iron/ascorbate-dependent oxidoreductase family.</text>
</comment>
<dbReference type="OrthoDB" id="288590at2759"/>
<dbReference type="Proteomes" id="UP000326950">
    <property type="component" value="Unassembled WGS sequence"/>
</dbReference>
<protein>
    <recommendedName>
        <fullName evidence="3">Fe2OG dioxygenase domain-containing protein</fullName>
    </recommendedName>
</protein>
<dbReference type="GO" id="GO:0016491">
    <property type="term" value="F:oxidoreductase activity"/>
    <property type="evidence" value="ECO:0007669"/>
    <property type="project" value="UniProtKB-KW"/>
</dbReference>
<organism evidence="4 5">
    <name type="scientific">Aspergillus tamarii</name>
    <dbReference type="NCBI Taxonomy" id="41984"/>
    <lineage>
        <taxon>Eukaryota</taxon>
        <taxon>Fungi</taxon>
        <taxon>Dikarya</taxon>
        <taxon>Ascomycota</taxon>
        <taxon>Pezizomycotina</taxon>
        <taxon>Eurotiomycetes</taxon>
        <taxon>Eurotiomycetidae</taxon>
        <taxon>Eurotiales</taxon>
        <taxon>Aspergillaceae</taxon>
        <taxon>Aspergillus</taxon>
        <taxon>Aspergillus subgen. Circumdati</taxon>
    </lineage>
</organism>
<gene>
    <name evidence="4" type="ORF">BDV40DRAFT_251402</name>
</gene>
<dbReference type="PROSITE" id="PS51471">
    <property type="entry name" value="FE2OG_OXY"/>
    <property type="match status" value="1"/>
</dbReference>
<proteinExistence type="inferred from homology"/>
<dbReference type="GO" id="GO:0046872">
    <property type="term" value="F:metal ion binding"/>
    <property type="evidence" value="ECO:0007669"/>
    <property type="project" value="UniProtKB-KW"/>
</dbReference>
<dbReference type="SUPFAM" id="SSF51197">
    <property type="entry name" value="Clavaminate synthase-like"/>
    <property type="match status" value="1"/>
</dbReference>
<accession>A0A5N6VBM1</accession>
<evidence type="ECO:0000313" key="4">
    <source>
        <dbReference type="EMBL" id="KAE8168147.1"/>
    </source>
</evidence>
<evidence type="ECO:0000259" key="3">
    <source>
        <dbReference type="PROSITE" id="PS51471"/>
    </source>
</evidence>
<feature type="domain" description="Fe2OG dioxygenase" evidence="3">
    <location>
        <begin position="137"/>
        <end position="251"/>
    </location>
</feature>
<dbReference type="InterPro" id="IPR027443">
    <property type="entry name" value="IPNS-like_sf"/>
</dbReference>
<dbReference type="AlphaFoldDB" id="A0A5N6VBM1"/>
<dbReference type="InterPro" id="IPR005123">
    <property type="entry name" value="Oxoglu/Fe-dep_dioxygenase_dom"/>
</dbReference>
<keyword evidence="2" id="KW-0408">Iron</keyword>
<keyword evidence="2" id="KW-0479">Metal-binding</keyword>
<sequence>MQRGSHALPPAVDFARLCQGDEPGLKATIQKYGAFKIKNHGISLSAKDRCFAFSRDFFGQSCASKRMEPAFSRFEGEKVKETRIPKESLYVSKNKLYDYPAVQRLSKELERITPELLQAISRTLTLSPSLESFHSGASDQLAFHHYPEVPEALERSPAHRDWSLLTLLMYEDTGRSNGLEIAERPYLRQGGAPANSAKFIPVNPGRDEITVLLGNMLPRLAKLHQWEDVRSCLHRVSGFGDRYSIACFINAEDDLLLGGDGTTAREHREHWETRSKVQD</sequence>
<evidence type="ECO:0000256" key="2">
    <source>
        <dbReference type="RuleBase" id="RU003682"/>
    </source>
</evidence>
<evidence type="ECO:0000313" key="5">
    <source>
        <dbReference type="Proteomes" id="UP000326950"/>
    </source>
</evidence>
<dbReference type="Pfam" id="PF03171">
    <property type="entry name" value="2OG-FeII_Oxy"/>
    <property type="match status" value="1"/>
</dbReference>